<evidence type="ECO:0000313" key="1">
    <source>
        <dbReference type="EMBL" id="MDR7334218.1"/>
    </source>
</evidence>
<sequence>MRLSLLLIAAVLGGCASPRWVNPQNPGADLQADTAACERDAERVGRLNQLTNQSAGRNCISGPACTAAADSERMRMQAEALRAQQQCMRARGWREPA</sequence>
<dbReference type="PROSITE" id="PS51257">
    <property type="entry name" value="PROKAR_LIPOPROTEIN"/>
    <property type="match status" value="1"/>
</dbReference>
<dbReference type="Proteomes" id="UP001180825">
    <property type="component" value="Unassembled WGS sequence"/>
</dbReference>
<dbReference type="EMBL" id="JAVDXV010000006">
    <property type="protein sequence ID" value="MDR7334218.1"/>
    <property type="molecule type" value="Genomic_DNA"/>
</dbReference>
<evidence type="ECO:0000313" key="2">
    <source>
        <dbReference type="Proteomes" id="UP001180825"/>
    </source>
</evidence>
<organism evidence="1 2">
    <name type="scientific">Roseateles asaccharophilus</name>
    <dbReference type="NCBI Taxonomy" id="582607"/>
    <lineage>
        <taxon>Bacteria</taxon>
        <taxon>Pseudomonadati</taxon>
        <taxon>Pseudomonadota</taxon>
        <taxon>Betaproteobacteria</taxon>
        <taxon>Burkholderiales</taxon>
        <taxon>Sphaerotilaceae</taxon>
        <taxon>Roseateles</taxon>
    </lineage>
</organism>
<comment type="caution">
    <text evidence="1">The sequence shown here is derived from an EMBL/GenBank/DDBJ whole genome shotgun (WGS) entry which is preliminary data.</text>
</comment>
<accession>A0ABU2ADY5</accession>
<dbReference type="RefSeq" id="WP_310330508.1">
    <property type="nucleotide sequence ID" value="NZ_JAVDXV010000006.1"/>
</dbReference>
<name>A0ABU2ADY5_9BURK</name>
<proteinExistence type="predicted"/>
<protein>
    <recommendedName>
        <fullName evidence="3">Lipoprotein</fullName>
    </recommendedName>
</protein>
<evidence type="ECO:0008006" key="3">
    <source>
        <dbReference type="Google" id="ProtNLM"/>
    </source>
</evidence>
<keyword evidence="2" id="KW-1185">Reference proteome</keyword>
<gene>
    <name evidence="1" type="ORF">J2X21_003370</name>
</gene>
<reference evidence="1 2" key="1">
    <citation type="submission" date="2023-07" db="EMBL/GenBank/DDBJ databases">
        <title>Sorghum-associated microbial communities from plants grown in Nebraska, USA.</title>
        <authorList>
            <person name="Schachtman D."/>
        </authorList>
    </citation>
    <scope>NUCLEOTIDE SEQUENCE [LARGE SCALE GENOMIC DNA]</scope>
    <source>
        <strain evidence="1 2">BE316</strain>
    </source>
</reference>